<protein>
    <submittedName>
        <fullName evidence="4">Uncharacterized protein</fullName>
    </submittedName>
</protein>
<dbReference type="Pfam" id="PF12796">
    <property type="entry name" value="Ank_2"/>
    <property type="match status" value="1"/>
</dbReference>
<dbReference type="Gene3D" id="1.25.40.20">
    <property type="entry name" value="Ankyrin repeat-containing domain"/>
    <property type="match status" value="1"/>
</dbReference>
<reference evidence="4" key="1">
    <citation type="submission" date="2021-02" db="EMBL/GenBank/DDBJ databases">
        <authorList>
            <person name="Nowell W R."/>
        </authorList>
    </citation>
    <scope>NUCLEOTIDE SEQUENCE</scope>
</reference>
<evidence type="ECO:0000256" key="2">
    <source>
        <dbReference type="SAM" id="MobiDB-lite"/>
    </source>
</evidence>
<accession>A0A814PPY4</accession>
<dbReference type="Proteomes" id="UP000681722">
    <property type="component" value="Unassembled WGS sequence"/>
</dbReference>
<feature type="repeat" description="ANK" evidence="1">
    <location>
        <begin position="25"/>
        <end position="57"/>
    </location>
</feature>
<keyword evidence="7" id="KW-1185">Reference proteome</keyword>
<dbReference type="SUPFAM" id="SSF48403">
    <property type="entry name" value="Ankyrin repeat"/>
    <property type="match status" value="1"/>
</dbReference>
<keyword evidence="1" id="KW-0040">ANK repeat</keyword>
<dbReference type="InterPro" id="IPR002110">
    <property type="entry name" value="Ankyrin_rpt"/>
</dbReference>
<dbReference type="EMBL" id="CAJOBC010005714">
    <property type="protein sequence ID" value="CAF3873552.1"/>
    <property type="molecule type" value="Genomic_DNA"/>
</dbReference>
<feature type="compositionally biased region" description="Polar residues" evidence="2">
    <location>
        <begin position="1"/>
        <end position="15"/>
    </location>
</feature>
<evidence type="ECO:0000313" key="7">
    <source>
        <dbReference type="Proteomes" id="UP000663829"/>
    </source>
</evidence>
<dbReference type="Proteomes" id="UP000677228">
    <property type="component" value="Unassembled WGS sequence"/>
</dbReference>
<dbReference type="Proteomes" id="UP000663829">
    <property type="component" value="Unassembled WGS sequence"/>
</dbReference>
<dbReference type="PROSITE" id="PS50088">
    <property type="entry name" value="ANK_REPEAT"/>
    <property type="match status" value="1"/>
</dbReference>
<dbReference type="InterPro" id="IPR036770">
    <property type="entry name" value="Ankyrin_rpt-contain_sf"/>
</dbReference>
<gene>
    <name evidence="4" type="ORF">GPM918_LOCUS19139</name>
    <name evidence="3" type="ORF">OVA965_LOCUS9618</name>
    <name evidence="6" type="ORF">SRO942_LOCUS19136</name>
    <name evidence="5" type="ORF">TMI583_LOCUS9614</name>
</gene>
<dbReference type="EMBL" id="CAJOBA010003434">
    <property type="protein sequence ID" value="CAF3681600.1"/>
    <property type="molecule type" value="Genomic_DNA"/>
</dbReference>
<evidence type="ECO:0000313" key="3">
    <source>
        <dbReference type="EMBL" id="CAF0900908.1"/>
    </source>
</evidence>
<dbReference type="SMART" id="SM00248">
    <property type="entry name" value="ANK"/>
    <property type="match status" value="1"/>
</dbReference>
<evidence type="ECO:0000313" key="5">
    <source>
        <dbReference type="EMBL" id="CAF3681600.1"/>
    </source>
</evidence>
<dbReference type="OrthoDB" id="19174at2759"/>
<feature type="region of interest" description="Disordered" evidence="2">
    <location>
        <begin position="1"/>
        <end position="25"/>
    </location>
</feature>
<sequence>MTSSESNPDPESKPQSLRSKSEESNSSTALHAASYYGNYEIVRLLLSRGVIRSILNKYQCTPYDEAANDGIIELFHRPAGGQYCFGGNETARIQCMKVDPKILARASTKRSDLKAAWFNMKDIEGWERIEFWYQKAKEENNPIYLVQAYTAGTGYYFRLNTHLASEHFADDLKKTNTKSNGYKSRHWILNIVMSHPLLDDYNFKGKTYRGMQISDEGLEQYAVGSYRIFR</sequence>
<dbReference type="PROSITE" id="PS50297">
    <property type="entry name" value="ANK_REP_REGION"/>
    <property type="match status" value="1"/>
</dbReference>
<name>A0A814PPY4_9BILA</name>
<comment type="caution">
    <text evidence="4">The sequence shown here is derived from an EMBL/GenBank/DDBJ whole genome shotgun (WGS) entry which is preliminary data.</text>
</comment>
<organism evidence="4 7">
    <name type="scientific">Didymodactylos carnosus</name>
    <dbReference type="NCBI Taxonomy" id="1234261"/>
    <lineage>
        <taxon>Eukaryota</taxon>
        <taxon>Metazoa</taxon>
        <taxon>Spiralia</taxon>
        <taxon>Gnathifera</taxon>
        <taxon>Rotifera</taxon>
        <taxon>Eurotatoria</taxon>
        <taxon>Bdelloidea</taxon>
        <taxon>Philodinida</taxon>
        <taxon>Philodinidae</taxon>
        <taxon>Didymodactylos</taxon>
    </lineage>
</organism>
<dbReference type="Proteomes" id="UP000682733">
    <property type="component" value="Unassembled WGS sequence"/>
</dbReference>
<proteinExistence type="predicted"/>
<dbReference type="AlphaFoldDB" id="A0A814PPY4"/>
<evidence type="ECO:0000313" key="4">
    <source>
        <dbReference type="EMBL" id="CAF1109069.1"/>
    </source>
</evidence>
<dbReference type="EMBL" id="CAJNOQ010005714">
    <property type="protein sequence ID" value="CAF1109069.1"/>
    <property type="molecule type" value="Genomic_DNA"/>
</dbReference>
<evidence type="ECO:0000313" key="6">
    <source>
        <dbReference type="EMBL" id="CAF3873552.1"/>
    </source>
</evidence>
<evidence type="ECO:0000256" key="1">
    <source>
        <dbReference type="PROSITE-ProRule" id="PRU00023"/>
    </source>
</evidence>
<dbReference type="EMBL" id="CAJNOK010003433">
    <property type="protein sequence ID" value="CAF0900908.1"/>
    <property type="molecule type" value="Genomic_DNA"/>
</dbReference>